<feature type="domain" description="Thiamin pyrophosphokinase catalytic" evidence="6">
    <location>
        <begin position="28"/>
        <end position="119"/>
    </location>
</feature>
<dbReference type="GO" id="GO:0009229">
    <property type="term" value="P:thiamine diphosphate biosynthetic process"/>
    <property type="evidence" value="ECO:0007669"/>
    <property type="project" value="InterPro"/>
</dbReference>
<dbReference type="Proteomes" id="UP000252345">
    <property type="component" value="Unassembled WGS sequence"/>
</dbReference>
<dbReference type="SUPFAM" id="SSF63999">
    <property type="entry name" value="Thiamin pyrophosphokinase, catalytic domain"/>
    <property type="match status" value="1"/>
</dbReference>
<accession>A0A366KC14</accession>
<dbReference type="InterPro" id="IPR006282">
    <property type="entry name" value="Thi_PPkinase"/>
</dbReference>
<dbReference type="InterPro" id="IPR036759">
    <property type="entry name" value="TPK_catalytic_sf"/>
</dbReference>
<dbReference type="EMBL" id="PDCH01000022">
    <property type="protein sequence ID" value="RBP98782.1"/>
    <property type="molecule type" value="Genomic_DNA"/>
</dbReference>
<keyword evidence="2" id="KW-0547">Nucleotide-binding</keyword>
<evidence type="ECO:0000256" key="3">
    <source>
        <dbReference type="ARBA" id="ARBA00022777"/>
    </source>
</evidence>
<dbReference type="OrthoDB" id="9804377at2"/>
<dbReference type="GO" id="GO:0016301">
    <property type="term" value="F:kinase activity"/>
    <property type="evidence" value="ECO:0007669"/>
    <property type="project" value="UniProtKB-KW"/>
</dbReference>
<dbReference type="PANTHER" id="PTHR41299">
    <property type="entry name" value="THIAMINE PYROPHOSPHOKINASE"/>
    <property type="match status" value="1"/>
</dbReference>
<dbReference type="Gene3D" id="3.40.50.10240">
    <property type="entry name" value="Thiamin pyrophosphokinase, catalytic domain"/>
    <property type="match status" value="1"/>
</dbReference>
<evidence type="ECO:0000256" key="4">
    <source>
        <dbReference type="ARBA" id="ARBA00022840"/>
    </source>
</evidence>
<evidence type="ECO:0000313" key="8">
    <source>
        <dbReference type="EMBL" id="RBP98782.1"/>
    </source>
</evidence>
<evidence type="ECO:0000259" key="6">
    <source>
        <dbReference type="Pfam" id="PF04263"/>
    </source>
</evidence>
<feature type="domain" description="Thiamin pyrophosphokinase thiamin-binding" evidence="7">
    <location>
        <begin position="156"/>
        <end position="213"/>
    </location>
</feature>
<organism evidence="8 9">
    <name type="scientific">Bifidobacterium xylocopae</name>
    <dbReference type="NCBI Taxonomy" id="2493119"/>
    <lineage>
        <taxon>Bacteria</taxon>
        <taxon>Bacillati</taxon>
        <taxon>Actinomycetota</taxon>
        <taxon>Actinomycetes</taxon>
        <taxon>Bifidobacteriales</taxon>
        <taxon>Bifidobacteriaceae</taxon>
        <taxon>Bifidobacterium</taxon>
    </lineage>
</organism>
<evidence type="ECO:0000256" key="1">
    <source>
        <dbReference type="ARBA" id="ARBA00022679"/>
    </source>
</evidence>
<reference evidence="8 9" key="1">
    <citation type="submission" date="2017-10" db="EMBL/GenBank/DDBJ databases">
        <title>Bifidobacterium xylocopum sp. nov. and Bifidobacterium aemilianum sp. nov., from the carpenter bee (Xylocopa violacea) digestive tract.</title>
        <authorList>
            <person name="Alberoni D."/>
            <person name="Baffoni L."/>
            <person name="Di Gioia D."/>
            <person name="Gaggia F."/>
            <person name="Biavati B."/>
        </authorList>
    </citation>
    <scope>NUCLEOTIDE SEQUENCE [LARGE SCALE GENOMIC DNA]</scope>
    <source>
        <strain evidence="8 9">XV2</strain>
    </source>
</reference>
<dbReference type="CDD" id="cd07995">
    <property type="entry name" value="TPK"/>
    <property type="match status" value="1"/>
</dbReference>
<dbReference type="PANTHER" id="PTHR41299:SF1">
    <property type="entry name" value="THIAMINE PYROPHOSPHOKINASE"/>
    <property type="match status" value="1"/>
</dbReference>
<dbReference type="EC" id="2.7.6.2" evidence="5"/>
<dbReference type="InterPro" id="IPR007371">
    <property type="entry name" value="TPK_catalytic"/>
</dbReference>
<protein>
    <recommendedName>
        <fullName evidence="5">Thiamine diphosphokinase</fullName>
        <ecNumber evidence="5">2.7.6.2</ecNumber>
    </recommendedName>
</protein>
<keyword evidence="1" id="KW-0808">Transferase</keyword>
<sequence>MSDEHGGSTCLVFGAGCQYRNGQDTPRHSLVIAADGGADHARSLGLEPDLIVGDFDSISSPPPQGGSRIIRLPAEKDDTDMQAALKLGWEHGYRRFVIYGGLGGRIDHSIANVAAICLLAQHGGLGLLVGDGIGLTAICDGSLEFPAWAPDLASEHTISVFSASDRSLGVGEEGLKYGLQEAEMDMVMSHGSGVSNEFLADRPARISVREGTLLVSYPLSAPSPAWSTRLEATASLGPLDLSLSDHLNVA</sequence>
<keyword evidence="9" id="KW-1185">Reference proteome</keyword>
<proteinExistence type="predicted"/>
<gene>
    <name evidence="8" type="ORF">CRD59_07315</name>
</gene>
<dbReference type="NCBIfam" id="TIGR01378">
    <property type="entry name" value="thi_PPkinase"/>
    <property type="match status" value="1"/>
</dbReference>
<keyword evidence="3 8" id="KW-0418">Kinase</keyword>
<dbReference type="GO" id="GO:0005524">
    <property type="term" value="F:ATP binding"/>
    <property type="evidence" value="ECO:0007669"/>
    <property type="project" value="UniProtKB-KW"/>
</dbReference>
<dbReference type="GO" id="GO:0030975">
    <property type="term" value="F:thiamine binding"/>
    <property type="evidence" value="ECO:0007669"/>
    <property type="project" value="InterPro"/>
</dbReference>
<evidence type="ECO:0000256" key="5">
    <source>
        <dbReference type="NCBIfam" id="TIGR01378"/>
    </source>
</evidence>
<dbReference type="InterPro" id="IPR053149">
    <property type="entry name" value="TPK"/>
</dbReference>
<keyword evidence="4" id="KW-0067">ATP-binding</keyword>
<dbReference type="Pfam" id="PF04265">
    <property type="entry name" value="TPK_B1_binding"/>
    <property type="match status" value="1"/>
</dbReference>
<dbReference type="GO" id="GO:0004788">
    <property type="term" value="F:thiamine diphosphokinase activity"/>
    <property type="evidence" value="ECO:0007669"/>
    <property type="project" value="UniProtKB-UniRule"/>
</dbReference>
<dbReference type="RefSeq" id="WP_113854031.1">
    <property type="nucleotide sequence ID" value="NZ_PDCH01000022.1"/>
</dbReference>
<name>A0A366KC14_9BIFI</name>
<dbReference type="InterPro" id="IPR007373">
    <property type="entry name" value="Thiamin_PyroPKinase_B1-bd"/>
</dbReference>
<comment type="caution">
    <text evidence="8">The sequence shown here is derived from an EMBL/GenBank/DDBJ whole genome shotgun (WGS) entry which is preliminary data.</text>
</comment>
<evidence type="ECO:0000256" key="2">
    <source>
        <dbReference type="ARBA" id="ARBA00022741"/>
    </source>
</evidence>
<evidence type="ECO:0000313" key="9">
    <source>
        <dbReference type="Proteomes" id="UP000252345"/>
    </source>
</evidence>
<evidence type="ECO:0000259" key="7">
    <source>
        <dbReference type="Pfam" id="PF04265"/>
    </source>
</evidence>
<dbReference type="GO" id="GO:0006772">
    <property type="term" value="P:thiamine metabolic process"/>
    <property type="evidence" value="ECO:0007669"/>
    <property type="project" value="UniProtKB-UniRule"/>
</dbReference>
<dbReference type="AlphaFoldDB" id="A0A366KC14"/>
<dbReference type="Pfam" id="PF04263">
    <property type="entry name" value="TPK_catalytic"/>
    <property type="match status" value="1"/>
</dbReference>